<comment type="similarity">
    <text evidence="2 14 15">Belongs to the TonB-dependent receptor family.</text>
</comment>
<gene>
    <name evidence="19" type="ORF">SAMN04488055_5396</name>
</gene>
<evidence type="ECO:0000313" key="19">
    <source>
        <dbReference type="EMBL" id="SIO53346.1"/>
    </source>
</evidence>
<dbReference type="PROSITE" id="PS52016">
    <property type="entry name" value="TONB_DEPENDENT_REC_3"/>
    <property type="match status" value="1"/>
</dbReference>
<dbReference type="Proteomes" id="UP000185003">
    <property type="component" value="Unassembled WGS sequence"/>
</dbReference>
<dbReference type="PANTHER" id="PTHR32552:SF68">
    <property type="entry name" value="FERRICHROME OUTER MEMBRANE TRANSPORTER_PHAGE RECEPTOR"/>
    <property type="match status" value="1"/>
</dbReference>
<dbReference type="InterPro" id="IPR012910">
    <property type="entry name" value="Plug_dom"/>
</dbReference>
<keyword evidence="10 15" id="KW-0798">TonB box</keyword>
<dbReference type="AlphaFoldDB" id="A0A1N6KAI2"/>
<evidence type="ECO:0000256" key="16">
    <source>
        <dbReference type="SAM" id="SignalP"/>
    </source>
</evidence>
<feature type="domain" description="TonB-dependent receptor-like beta-barrel" evidence="17">
    <location>
        <begin position="335"/>
        <end position="758"/>
    </location>
</feature>
<keyword evidence="5" id="KW-0410">Iron transport</keyword>
<dbReference type="RefSeq" id="WP_074242628.1">
    <property type="nucleotide sequence ID" value="NZ_FSRA01000002.1"/>
</dbReference>
<dbReference type="Pfam" id="PF00593">
    <property type="entry name" value="TonB_dep_Rec_b-barrel"/>
    <property type="match status" value="1"/>
</dbReference>
<comment type="subcellular location">
    <subcellularLocation>
        <location evidence="1 14">Cell outer membrane</location>
        <topology evidence="1 14">Multi-pass membrane protein</topology>
    </subcellularLocation>
</comment>
<evidence type="ECO:0000256" key="15">
    <source>
        <dbReference type="RuleBase" id="RU003357"/>
    </source>
</evidence>
<keyword evidence="3 14" id="KW-0813">Transport</keyword>
<dbReference type="GO" id="GO:0009279">
    <property type="term" value="C:cell outer membrane"/>
    <property type="evidence" value="ECO:0007669"/>
    <property type="project" value="UniProtKB-SubCell"/>
</dbReference>
<dbReference type="SUPFAM" id="SSF56935">
    <property type="entry name" value="Porins"/>
    <property type="match status" value="1"/>
</dbReference>
<keyword evidence="20" id="KW-1185">Reference proteome</keyword>
<reference evidence="20" key="1">
    <citation type="submission" date="2016-11" db="EMBL/GenBank/DDBJ databases">
        <authorList>
            <person name="Varghese N."/>
            <person name="Submissions S."/>
        </authorList>
    </citation>
    <scope>NUCLEOTIDE SEQUENCE [LARGE SCALE GENOMIC DNA]</scope>
    <source>
        <strain evidence="20">DSM 24787</strain>
    </source>
</reference>
<proteinExistence type="inferred from homology"/>
<dbReference type="SUPFAM" id="SSF49464">
    <property type="entry name" value="Carboxypeptidase regulatory domain-like"/>
    <property type="match status" value="1"/>
</dbReference>
<evidence type="ECO:0000259" key="17">
    <source>
        <dbReference type="Pfam" id="PF00593"/>
    </source>
</evidence>
<evidence type="ECO:0000256" key="14">
    <source>
        <dbReference type="PROSITE-ProRule" id="PRU01360"/>
    </source>
</evidence>
<feature type="domain" description="TonB-dependent receptor plug" evidence="18">
    <location>
        <begin position="138"/>
        <end position="229"/>
    </location>
</feature>
<dbReference type="EMBL" id="FSRA01000002">
    <property type="protein sequence ID" value="SIO53346.1"/>
    <property type="molecule type" value="Genomic_DNA"/>
</dbReference>
<dbReference type="Gene3D" id="2.40.170.20">
    <property type="entry name" value="TonB-dependent receptor, beta-barrel domain"/>
    <property type="match status" value="1"/>
</dbReference>
<dbReference type="NCBIfam" id="TIGR01783">
    <property type="entry name" value="TonB-siderophor"/>
    <property type="match status" value="1"/>
</dbReference>
<dbReference type="InterPro" id="IPR000531">
    <property type="entry name" value="Beta-barrel_TonB"/>
</dbReference>
<dbReference type="OrthoDB" id="9775095at2"/>
<keyword evidence="8" id="KW-0408">Iron</keyword>
<dbReference type="InterPro" id="IPR008969">
    <property type="entry name" value="CarboxyPept-like_regulatory"/>
</dbReference>
<evidence type="ECO:0000256" key="4">
    <source>
        <dbReference type="ARBA" id="ARBA00022452"/>
    </source>
</evidence>
<dbReference type="InterPro" id="IPR039426">
    <property type="entry name" value="TonB-dep_rcpt-like"/>
</dbReference>
<dbReference type="CDD" id="cd01347">
    <property type="entry name" value="ligand_gated_channel"/>
    <property type="match status" value="1"/>
</dbReference>
<evidence type="ECO:0000256" key="3">
    <source>
        <dbReference type="ARBA" id="ARBA00022448"/>
    </source>
</evidence>
<evidence type="ECO:0000256" key="13">
    <source>
        <dbReference type="ARBA" id="ARBA00023237"/>
    </source>
</evidence>
<dbReference type="InterPro" id="IPR010105">
    <property type="entry name" value="TonB_sidphr_rcpt"/>
</dbReference>
<organism evidence="19 20">
    <name type="scientific">Chitinophaga niabensis</name>
    <dbReference type="NCBI Taxonomy" id="536979"/>
    <lineage>
        <taxon>Bacteria</taxon>
        <taxon>Pseudomonadati</taxon>
        <taxon>Bacteroidota</taxon>
        <taxon>Chitinophagia</taxon>
        <taxon>Chitinophagales</taxon>
        <taxon>Chitinophagaceae</taxon>
        <taxon>Chitinophaga</taxon>
    </lineage>
</organism>
<sequence>MHRYLTLLYLLCLPVLSFANEDNDGTGTIKGTIITSDNKPASDVTVQLGDKLKGTLTNENGEFTLRKVKPGNYIIQVSLLGYAPLLQNITVEANKTTILSFQLQASDKELKEVIVTGNKNKFAQRESNYIARLPLNNLENPQVYNVISKELMQEQIAIDYKNALRNIPGAAVGFGGVNNGITYLILRGFWVTSQMRNGMAAMQSGGIDPVNVERIEVLKGPSGTLFGSSLISFGGFSNLVTKKPFETTKGEISYATGSWNMNRLTADVNTALNKDKSLLLRVNAALHSENTFQTFGSLRSFAIAPSLSYKVNDRLTLSLDAELYKTKRSTLPAYGFENVTFKKITDLPLDYKQSLSSGDPLLEQGNMNIFAQAEYKISDKWTSSTQYAIGSATFDNTNYLWPMKWYNDSSVVRSFSAGRGNTSNSIQFQQNFTGDFRIGNLRNRLVAGVEVYYLANKTNVYGTLLYDSINVRKPIKPMSLARINDIVAGIGSPNQTLAKQYRYSAYASDVLNITDQLLLMLSLRIDRFDNKGTSTNGAKAPAAGVYSQTSVSPKLGLVYQVMKDRVSVFINYMNGFQNVAPVTQPDQSILTPKPQYGNQIEVGTKLDIIQHKLSGTISYYNIKLNNAVRNDPDRLGFSIQDGTQVSKGVEVDIITNPLPGLNIVAGYGYNNFEYTKANKNQEGTSNGLPVHMGNFWVSYKFSGNALKGFGLGFGGNHMSAVYPKNEAGALTIPEYTKFDATVFYDYQKFRLGLKLNNVTDKRYWGINNDPQNPRQIIGSVSYKF</sequence>
<protein>
    <submittedName>
        <fullName evidence="19">TonB-dependent siderophore receptor</fullName>
    </submittedName>
</protein>
<evidence type="ECO:0000256" key="10">
    <source>
        <dbReference type="ARBA" id="ARBA00023077"/>
    </source>
</evidence>
<evidence type="ECO:0000256" key="1">
    <source>
        <dbReference type="ARBA" id="ARBA00004571"/>
    </source>
</evidence>
<evidence type="ECO:0000256" key="11">
    <source>
        <dbReference type="ARBA" id="ARBA00023136"/>
    </source>
</evidence>
<feature type="signal peptide" evidence="16">
    <location>
        <begin position="1"/>
        <end position="19"/>
    </location>
</feature>
<keyword evidence="11 14" id="KW-0472">Membrane</keyword>
<dbReference type="GO" id="GO:0015344">
    <property type="term" value="F:siderophore uptake transmembrane transporter activity"/>
    <property type="evidence" value="ECO:0007669"/>
    <property type="project" value="TreeGrafter"/>
</dbReference>
<dbReference type="InterPro" id="IPR037066">
    <property type="entry name" value="Plug_dom_sf"/>
</dbReference>
<evidence type="ECO:0000256" key="6">
    <source>
        <dbReference type="ARBA" id="ARBA00022692"/>
    </source>
</evidence>
<keyword evidence="7 16" id="KW-0732">Signal</keyword>
<dbReference type="Gene3D" id="2.170.130.10">
    <property type="entry name" value="TonB-dependent receptor, plug domain"/>
    <property type="match status" value="1"/>
</dbReference>
<dbReference type="PANTHER" id="PTHR32552">
    <property type="entry name" value="FERRICHROME IRON RECEPTOR-RELATED"/>
    <property type="match status" value="1"/>
</dbReference>
<evidence type="ECO:0000256" key="8">
    <source>
        <dbReference type="ARBA" id="ARBA00023004"/>
    </source>
</evidence>
<evidence type="ECO:0000256" key="9">
    <source>
        <dbReference type="ARBA" id="ARBA00023065"/>
    </source>
</evidence>
<dbReference type="GO" id="GO:0015891">
    <property type="term" value="P:siderophore transport"/>
    <property type="evidence" value="ECO:0007669"/>
    <property type="project" value="InterPro"/>
</dbReference>
<name>A0A1N6KAI2_9BACT</name>
<dbReference type="Pfam" id="PF07715">
    <property type="entry name" value="Plug"/>
    <property type="match status" value="1"/>
</dbReference>
<keyword evidence="13 14" id="KW-0998">Cell outer membrane</keyword>
<keyword evidence="9" id="KW-0406">Ion transport</keyword>
<keyword evidence="6 14" id="KW-0812">Transmembrane</keyword>
<dbReference type="InterPro" id="IPR036942">
    <property type="entry name" value="Beta-barrel_TonB_sf"/>
</dbReference>
<evidence type="ECO:0000256" key="7">
    <source>
        <dbReference type="ARBA" id="ARBA00022729"/>
    </source>
</evidence>
<keyword evidence="4 14" id="KW-1134">Transmembrane beta strand</keyword>
<evidence type="ECO:0000259" key="18">
    <source>
        <dbReference type="Pfam" id="PF07715"/>
    </source>
</evidence>
<evidence type="ECO:0000256" key="12">
    <source>
        <dbReference type="ARBA" id="ARBA00023170"/>
    </source>
</evidence>
<dbReference type="GO" id="GO:0038023">
    <property type="term" value="F:signaling receptor activity"/>
    <property type="evidence" value="ECO:0007669"/>
    <property type="project" value="InterPro"/>
</dbReference>
<evidence type="ECO:0000313" key="20">
    <source>
        <dbReference type="Proteomes" id="UP000185003"/>
    </source>
</evidence>
<dbReference type="Gene3D" id="2.60.40.1120">
    <property type="entry name" value="Carboxypeptidase-like, regulatory domain"/>
    <property type="match status" value="1"/>
</dbReference>
<feature type="chain" id="PRO_5012884693" evidence="16">
    <location>
        <begin position="20"/>
        <end position="784"/>
    </location>
</feature>
<evidence type="ECO:0000256" key="2">
    <source>
        <dbReference type="ARBA" id="ARBA00009810"/>
    </source>
</evidence>
<dbReference type="Pfam" id="PF13715">
    <property type="entry name" value="CarbopepD_reg_2"/>
    <property type="match status" value="1"/>
</dbReference>
<accession>A0A1N6KAI2</accession>
<dbReference type="STRING" id="536979.SAMN04488055_5396"/>
<evidence type="ECO:0000256" key="5">
    <source>
        <dbReference type="ARBA" id="ARBA00022496"/>
    </source>
</evidence>
<keyword evidence="12 19" id="KW-0675">Receptor</keyword>